<dbReference type="EMBL" id="GBRH01189196">
    <property type="protein sequence ID" value="JAE08700.1"/>
    <property type="molecule type" value="Transcribed_RNA"/>
</dbReference>
<reference evidence="1" key="2">
    <citation type="journal article" date="2015" name="Data Brief">
        <title>Shoot transcriptome of the giant reed, Arundo donax.</title>
        <authorList>
            <person name="Barrero R.A."/>
            <person name="Guerrero F.D."/>
            <person name="Moolhuijzen P."/>
            <person name="Goolsby J.A."/>
            <person name="Tidwell J."/>
            <person name="Bellgard S.E."/>
            <person name="Bellgard M.I."/>
        </authorList>
    </citation>
    <scope>NUCLEOTIDE SEQUENCE</scope>
    <source>
        <tissue evidence="1">Shoot tissue taken approximately 20 cm above the soil surface</tissue>
    </source>
</reference>
<proteinExistence type="predicted"/>
<reference evidence="1" key="1">
    <citation type="submission" date="2014-09" db="EMBL/GenBank/DDBJ databases">
        <authorList>
            <person name="Magalhaes I.L.F."/>
            <person name="Oliveira U."/>
            <person name="Santos F.R."/>
            <person name="Vidigal T.H.D.A."/>
            <person name="Brescovit A.D."/>
            <person name="Santos A.J."/>
        </authorList>
    </citation>
    <scope>NUCLEOTIDE SEQUENCE</scope>
    <source>
        <tissue evidence="1">Shoot tissue taken approximately 20 cm above the soil surface</tissue>
    </source>
</reference>
<organism evidence="1">
    <name type="scientific">Arundo donax</name>
    <name type="common">Giant reed</name>
    <name type="synonym">Donax arundinaceus</name>
    <dbReference type="NCBI Taxonomy" id="35708"/>
    <lineage>
        <taxon>Eukaryota</taxon>
        <taxon>Viridiplantae</taxon>
        <taxon>Streptophyta</taxon>
        <taxon>Embryophyta</taxon>
        <taxon>Tracheophyta</taxon>
        <taxon>Spermatophyta</taxon>
        <taxon>Magnoliopsida</taxon>
        <taxon>Liliopsida</taxon>
        <taxon>Poales</taxon>
        <taxon>Poaceae</taxon>
        <taxon>PACMAD clade</taxon>
        <taxon>Arundinoideae</taxon>
        <taxon>Arundineae</taxon>
        <taxon>Arundo</taxon>
    </lineage>
</organism>
<evidence type="ECO:0000313" key="1">
    <source>
        <dbReference type="EMBL" id="JAE08700.1"/>
    </source>
</evidence>
<name>A0A0A9F6R2_ARUDO</name>
<accession>A0A0A9F6R2</accession>
<sequence length="38" mass="4489">MECTGNNDRILPHGLWVQNKHALHSMHTMLLPRFLITY</sequence>
<dbReference type="AlphaFoldDB" id="A0A0A9F6R2"/>
<protein>
    <submittedName>
        <fullName evidence="1">Uncharacterized protein</fullName>
    </submittedName>
</protein>